<dbReference type="InterPro" id="IPR036412">
    <property type="entry name" value="HAD-like_sf"/>
</dbReference>
<dbReference type="InterPro" id="IPR023214">
    <property type="entry name" value="HAD_sf"/>
</dbReference>
<proteinExistence type="predicted"/>
<comment type="caution">
    <text evidence="1">The sequence shown here is derived from an EMBL/GenBank/DDBJ whole genome shotgun (WGS) entry which is preliminary data.</text>
</comment>
<reference evidence="1" key="1">
    <citation type="submission" date="2020-10" db="EMBL/GenBank/DDBJ databases">
        <title>Connecting structure to function with the recovery of over 1000 high-quality activated sludge metagenome-assembled genomes encoding full-length rRNA genes using long-read sequencing.</title>
        <authorList>
            <person name="Singleton C.M."/>
            <person name="Petriglieri F."/>
            <person name="Kristensen J.M."/>
            <person name="Kirkegaard R.H."/>
            <person name="Michaelsen T.Y."/>
            <person name="Andersen M.H."/>
            <person name="Karst S.M."/>
            <person name="Dueholm M.S."/>
            <person name="Nielsen P.H."/>
            <person name="Albertsen M."/>
        </authorList>
    </citation>
    <scope>NUCLEOTIDE SEQUENCE</scope>
    <source>
        <strain evidence="1">Bjer_18-Q3-R1-45_BAT3C.347</strain>
    </source>
</reference>
<dbReference type="GO" id="GO:0016787">
    <property type="term" value="F:hydrolase activity"/>
    <property type="evidence" value="ECO:0007669"/>
    <property type="project" value="UniProtKB-KW"/>
</dbReference>
<dbReference type="EMBL" id="JADJEV010000004">
    <property type="protein sequence ID" value="MBK6974165.1"/>
    <property type="molecule type" value="Genomic_DNA"/>
</dbReference>
<accession>A0A9D7E7A6</accession>
<sequence length="673" mass="75581">MNTAGFADSFAALLNEVDLVTFDVFDTALVRGLRQPDDLFLQLTLAGVSEGLLSHALCVRIAQARRDAEREVRRRAWRQESRGEVRLDEIYAELGVQLDIENEVLDHLMRIETKLELAQNDRNRLVGKLHDDALRAGKRTGFLSDMYLDEALVRQLLTRGGYSGFTFVHVSSTTFDTKARGTLYQRILRDYGVEPSRWLHIGDNLDSDVAVARRIGIRTVHYEKCASRLRNDPVANRRHNGDSPLRGDSPESRVFGSICAGLVSGRAFCNPDTSGIDSDADLWIEWGYRHVGPLLAGFGTWLVHQLCRSNVSRAYFLARDGYLIKNAVDRILAAGAAKNYAIATAYLYASRRSYNFASITRVDDDSLEFLAGGTSRLTPRQFLARIDIDIDRHPEEIRQAGLTAADHPVSGARGRRRLRELLRLLEPQIVDQAQAEFTTLKRYFAEQGLVDQAEAAIVDLGWHGSLQRAIERLIARIGSNARTIGLYLGTFAPARRYADKGMMMRGYLCENGLPTEMDRSIKLSVEIIEWIFSAPHGSVRRFVTTPDGVQPLLAELDFEPARWERASAVQCGALEFLDDYLRKWGGFDLPEVPPQDAVRTLIRALSRPTLAEATALGDMKHVEGFGHVAVERYIARPPGSLRDPRTYPRLLLGYRDAFWRPGYARRMLGSGHP</sequence>
<evidence type="ECO:0000313" key="1">
    <source>
        <dbReference type="EMBL" id="MBK6974165.1"/>
    </source>
</evidence>
<dbReference type="Proteomes" id="UP000807785">
    <property type="component" value="Unassembled WGS sequence"/>
</dbReference>
<dbReference type="Gene3D" id="3.40.50.1000">
    <property type="entry name" value="HAD superfamily/HAD-like"/>
    <property type="match status" value="1"/>
</dbReference>
<name>A0A9D7E7A6_9PROT</name>
<keyword evidence="1" id="KW-0378">Hydrolase</keyword>
<dbReference type="NCBIfam" id="TIGR01549">
    <property type="entry name" value="HAD-SF-IA-v1"/>
    <property type="match status" value="1"/>
</dbReference>
<dbReference type="InterPro" id="IPR006439">
    <property type="entry name" value="HAD-SF_hydro_IA"/>
</dbReference>
<dbReference type="Pfam" id="PF13242">
    <property type="entry name" value="Hydrolase_like"/>
    <property type="match status" value="1"/>
</dbReference>
<dbReference type="AlphaFoldDB" id="A0A9D7E7A6"/>
<evidence type="ECO:0000313" key="2">
    <source>
        <dbReference type="Proteomes" id="UP000807785"/>
    </source>
</evidence>
<organism evidence="1 2">
    <name type="scientific">Candidatus Methylophosphatis roskildensis</name>
    <dbReference type="NCBI Taxonomy" id="2899263"/>
    <lineage>
        <taxon>Bacteria</taxon>
        <taxon>Pseudomonadati</taxon>
        <taxon>Pseudomonadota</taxon>
        <taxon>Betaproteobacteria</taxon>
        <taxon>Nitrosomonadales</taxon>
        <taxon>Sterolibacteriaceae</taxon>
        <taxon>Candidatus Methylophosphatis</taxon>
    </lineage>
</organism>
<dbReference type="SUPFAM" id="SSF56784">
    <property type="entry name" value="HAD-like"/>
    <property type="match status" value="1"/>
</dbReference>
<dbReference type="Gene3D" id="1.10.150.400">
    <property type="match status" value="1"/>
</dbReference>
<protein>
    <submittedName>
        <fullName evidence="1">HAD-IA family hydrolase</fullName>
    </submittedName>
</protein>
<gene>
    <name evidence="1" type="ORF">IPH26_14890</name>
</gene>